<dbReference type="AlphaFoldDB" id="A0A195FAU0"/>
<evidence type="ECO:0000313" key="2">
    <source>
        <dbReference type="Proteomes" id="UP000078541"/>
    </source>
</evidence>
<organism evidence="1 2">
    <name type="scientific">Trachymyrmex septentrionalis</name>
    <dbReference type="NCBI Taxonomy" id="34720"/>
    <lineage>
        <taxon>Eukaryota</taxon>
        <taxon>Metazoa</taxon>
        <taxon>Ecdysozoa</taxon>
        <taxon>Arthropoda</taxon>
        <taxon>Hexapoda</taxon>
        <taxon>Insecta</taxon>
        <taxon>Pterygota</taxon>
        <taxon>Neoptera</taxon>
        <taxon>Endopterygota</taxon>
        <taxon>Hymenoptera</taxon>
        <taxon>Apocrita</taxon>
        <taxon>Aculeata</taxon>
        <taxon>Formicoidea</taxon>
        <taxon>Formicidae</taxon>
        <taxon>Myrmicinae</taxon>
        <taxon>Trachymyrmex</taxon>
    </lineage>
</organism>
<keyword evidence="2" id="KW-1185">Reference proteome</keyword>
<protein>
    <submittedName>
        <fullName evidence="1">Uncharacterized protein</fullName>
    </submittedName>
</protein>
<dbReference type="EMBL" id="KQ981720">
    <property type="protein sequence ID" value="KYN37327.1"/>
    <property type="molecule type" value="Genomic_DNA"/>
</dbReference>
<dbReference type="Proteomes" id="UP000078541">
    <property type="component" value="Unassembled WGS sequence"/>
</dbReference>
<evidence type="ECO:0000313" key="1">
    <source>
        <dbReference type="EMBL" id="KYN37327.1"/>
    </source>
</evidence>
<reference evidence="1 2" key="1">
    <citation type="submission" date="2016-03" db="EMBL/GenBank/DDBJ databases">
        <title>Trachymyrmex septentrionalis WGS genome.</title>
        <authorList>
            <person name="Nygaard S."/>
            <person name="Hu H."/>
            <person name="Boomsma J."/>
            <person name="Zhang G."/>
        </authorList>
    </citation>
    <scope>NUCLEOTIDE SEQUENCE [LARGE SCALE GENOMIC DNA]</scope>
    <source>
        <strain evidence="1">Tsep2-gDNA-1</strain>
        <tissue evidence="1">Whole body</tissue>
    </source>
</reference>
<name>A0A195FAU0_9HYME</name>
<sequence length="85" mass="9628">MPGPLIRSSRERDLGINLNLRKLHLPLRVDGTQKRGELTYLVAHLPSDPLVLVDPRSHLALVLLHRKRGGMVEQLESFTLPILLH</sequence>
<gene>
    <name evidence="1" type="ORF">ALC56_08385</name>
</gene>
<accession>A0A195FAU0</accession>
<proteinExistence type="predicted"/>